<evidence type="ECO:0000256" key="1">
    <source>
        <dbReference type="ARBA" id="ARBA00022980"/>
    </source>
</evidence>
<dbReference type="SUPFAM" id="SSF54565">
    <property type="entry name" value="Ribosomal protein S16"/>
    <property type="match status" value="1"/>
</dbReference>
<dbReference type="InterPro" id="IPR000307">
    <property type="entry name" value="Ribosomal_bS16"/>
</dbReference>
<evidence type="ECO:0000313" key="4">
    <source>
        <dbReference type="EMBL" id="OGY23633.1"/>
    </source>
</evidence>
<evidence type="ECO:0000313" key="5">
    <source>
        <dbReference type="Proteomes" id="UP000177103"/>
    </source>
</evidence>
<dbReference type="PANTHER" id="PTHR12919">
    <property type="entry name" value="30S RIBOSOMAL PROTEIN S16"/>
    <property type="match status" value="1"/>
</dbReference>
<evidence type="ECO:0000256" key="3">
    <source>
        <dbReference type="HAMAP-Rule" id="MF_00385"/>
    </source>
</evidence>
<dbReference type="GO" id="GO:0003735">
    <property type="term" value="F:structural constituent of ribosome"/>
    <property type="evidence" value="ECO:0007669"/>
    <property type="project" value="InterPro"/>
</dbReference>
<keyword evidence="1 3" id="KW-0689">Ribosomal protein</keyword>
<dbReference type="Pfam" id="PF00886">
    <property type="entry name" value="Ribosomal_S16"/>
    <property type="match status" value="1"/>
</dbReference>
<dbReference type="AlphaFoldDB" id="A0A1G1W7I0"/>
<dbReference type="EMBL" id="MHCQ01000041">
    <property type="protein sequence ID" value="OGY23633.1"/>
    <property type="molecule type" value="Genomic_DNA"/>
</dbReference>
<accession>A0A1G1W7I0</accession>
<evidence type="ECO:0000256" key="2">
    <source>
        <dbReference type="ARBA" id="ARBA00023274"/>
    </source>
</evidence>
<proteinExistence type="inferred from homology"/>
<name>A0A1G1W7I0_9BACT</name>
<dbReference type="NCBIfam" id="TIGR00002">
    <property type="entry name" value="S16"/>
    <property type="match status" value="1"/>
</dbReference>
<dbReference type="Gene3D" id="3.30.1320.10">
    <property type="match status" value="1"/>
</dbReference>
<keyword evidence="2 3" id="KW-0687">Ribonucleoprotein</keyword>
<gene>
    <name evidence="3" type="primary">rpsP</name>
    <name evidence="4" type="ORF">A2Y57_03930</name>
</gene>
<dbReference type="GO" id="GO:0006412">
    <property type="term" value="P:translation"/>
    <property type="evidence" value="ECO:0007669"/>
    <property type="project" value="UniProtKB-UniRule"/>
</dbReference>
<dbReference type="InterPro" id="IPR023803">
    <property type="entry name" value="Ribosomal_bS16_dom_sf"/>
</dbReference>
<organism evidence="4 5">
    <name type="scientific">Candidatus Woykebacteria bacterium RBG_13_40_7b</name>
    <dbReference type="NCBI Taxonomy" id="1802594"/>
    <lineage>
        <taxon>Bacteria</taxon>
        <taxon>Candidatus Woykeibacteriota</taxon>
    </lineage>
</organism>
<reference evidence="4 5" key="1">
    <citation type="journal article" date="2016" name="Nat. Commun.">
        <title>Thousands of microbial genomes shed light on interconnected biogeochemical processes in an aquifer system.</title>
        <authorList>
            <person name="Anantharaman K."/>
            <person name="Brown C.T."/>
            <person name="Hug L.A."/>
            <person name="Sharon I."/>
            <person name="Castelle C.J."/>
            <person name="Probst A.J."/>
            <person name="Thomas B.C."/>
            <person name="Singh A."/>
            <person name="Wilkins M.J."/>
            <person name="Karaoz U."/>
            <person name="Brodie E.L."/>
            <person name="Williams K.H."/>
            <person name="Hubbard S.S."/>
            <person name="Banfield J.F."/>
        </authorList>
    </citation>
    <scope>NUCLEOTIDE SEQUENCE [LARGE SCALE GENOMIC DNA]</scope>
</reference>
<dbReference type="HAMAP" id="MF_00385">
    <property type="entry name" value="Ribosomal_bS16"/>
    <property type="match status" value="1"/>
</dbReference>
<comment type="similarity">
    <text evidence="3">Belongs to the bacterial ribosomal protein bS16 family.</text>
</comment>
<sequence>MRVGSKNNPKYRVVVVDDRVKRSGRSIETIGSYDPLFNPAKIEIKHDRYQYWLGVGAQPTETVRHLAKKVK</sequence>
<comment type="caution">
    <text evidence="4">The sequence shown here is derived from an EMBL/GenBank/DDBJ whole genome shotgun (WGS) entry which is preliminary data.</text>
</comment>
<dbReference type="Proteomes" id="UP000177103">
    <property type="component" value="Unassembled WGS sequence"/>
</dbReference>
<dbReference type="GO" id="GO:0005737">
    <property type="term" value="C:cytoplasm"/>
    <property type="evidence" value="ECO:0007669"/>
    <property type="project" value="UniProtKB-ARBA"/>
</dbReference>
<dbReference type="GO" id="GO:0015935">
    <property type="term" value="C:small ribosomal subunit"/>
    <property type="evidence" value="ECO:0007669"/>
    <property type="project" value="TreeGrafter"/>
</dbReference>
<protein>
    <recommendedName>
        <fullName evidence="3">Small ribosomal subunit protein bS16</fullName>
    </recommendedName>
</protein>
<dbReference type="PANTHER" id="PTHR12919:SF20">
    <property type="entry name" value="SMALL RIBOSOMAL SUBUNIT PROTEIN BS16M"/>
    <property type="match status" value="1"/>
</dbReference>